<evidence type="ECO:0000256" key="2">
    <source>
        <dbReference type="SAM" id="Phobius"/>
    </source>
</evidence>
<keyword evidence="2" id="KW-0812">Transmembrane</keyword>
<protein>
    <submittedName>
        <fullName evidence="3">Uncharacterized protein</fullName>
    </submittedName>
</protein>
<comment type="caution">
    <text evidence="3">The sequence shown here is derived from an EMBL/GenBank/DDBJ whole genome shotgun (WGS) entry which is preliminary data.</text>
</comment>
<accession>A0AAE1AN28</accession>
<keyword evidence="4" id="KW-1185">Reference proteome</keyword>
<dbReference type="InterPro" id="IPR042635">
    <property type="entry name" value="MEGF10/SREC1/2-like"/>
</dbReference>
<evidence type="ECO:0000256" key="1">
    <source>
        <dbReference type="ARBA" id="ARBA00022536"/>
    </source>
</evidence>
<proteinExistence type="predicted"/>
<reference evidence="3" key="1">
    <citation type="journal article" date="2023" name="G3 (Bethesda)">
        <title>A reference genome for the long-term kleptoplast-retaining sea slug Elysia crispata morphotype clarki.</title>
        <authorList>
            <person name="Eastman K.E."/>
            <person name="Pendleton A.L."/>
            <person name="Shaikh M.A."/>
            <person name="Suttiyut T."/>
            <person name="Ogas R."/>
            <person name="Tomko P."/>
            <person name="Gavelis G."/>
            <person name="Widhalm J.R."/>
            <person name="Wisecaver J.H."/>
        </authorList>
    </citation>
    <scope>NUCLEOTIDE SEQUENCE</scope>
    <source>
        <strain evidence="3">ECLA1</strain>
    </source>
</reference>
<dbReference type="Proteomes" id="UP001283361">
    <property type="component" value="Unassembled WGS sequence"/>
</dbReference>
<sequence>MTKDVYSLIDKGASLNSSEPDLSASHAMLNKCNSSQIKDPKRWGPKCENACNCKNNTWCLATGACPNGCRAGWERFDQVSPCYRSLGRPQIGWTLEPFDDSQIGKLSKLKLGDGQFIVPFSFVSEIKCFSSESFIEISWTVKSSIHLAMSHLYILYRADFAYYPKFLTVKSILNVYSTPVEHMIPLYFFPGIEDKIYFKFFKKPVLLGALRISFLLNRTKTCVNRRGTGITVIYGAPVCPYRRWGLKCEHFCNCPCDIPKCHPVTGSCVHHLVFCSEKTYGRDCERHCSPFCSKYANKRTNEKLHHAPRDGCHVVSGFCQSCPSLRLSGQECESEVDPDQVRTLLDTCANVTIKHGANVTYDLWALGKDSATDPLTEMQIYRGKIAMLVVLSCFATFILSFGIYVICVKFWARKKLRAHIASLERQRTLRTSIKSWSELREEFKAMHKHFRPQHDFKLVIDDNTTDDPTEITQLSQFETSVDPVKKKSLQLITPDEQKDTEPHKRKSMRTLLIGLRKVSFR</sequence>
<keyword evidence="2" id="KW-1133">Transmembrane helix</keyword>
<dbReference type="GO" id="GO:0005044">
    <property type="term" value="F:scavenger receptor activity"/>
    <property type="evidence" value="ECO:0007669"/>
    <property type="project" value="InterPro"/>
</dbReference>
<evidence type="ECO:0000313" key="3">
    <source>
        <dbReference type="EMBL" id="KAK3790718.1"/>
    </source>
</evidence>
<keyword evidence="2" id="KW-0472">Membrane</keyword>
<gene>
    <name evidence="3" type="ORF">RRG08_038209</name>
</gene>
<evidence type="ECO:0000313" key="4">
    <source>
        <dbReference type="Proteomes" id="UP001283361"/>
    </source>
</evidence>
<keyword evidence="1" id="KW-0245">EGF-like domain</keyword>
<feature type="transmembrane region" description="Helical" evidence="2">
    <location>
        <begin position="385"/>
        <end position="407"/>
    </location>
</feature>
<dbReference type="AlphaFoldDB" id="A0AAE1AN28"/>
<organism evidence="3 4">
    <name type="scientific">Elysia crispata</name>
    <name type="common">lettuce slug</name>
    <dbReference type="NCBI Taxonomy" id="231223"/>
    <lineage>
        <taxon>Eukaryota</taxon>
        <taxon>Metazoa</taxon>
        <taxon>Spiralia</taxon>
        <taxon>Lophotrochozoa</taxon>
        <taxon>Mollusca</taxon>
        <taxon>Gastropoda</taxon>
        <taxon>Heterobranchia</taxon>
        <taxon>Euthyneura</taxon>
        <taxon>Panpulmonata</taxon>
        <taxon>Sacoglossa</taxon>
        <taxon>Placobranchoidea</taxon>
        <taxon>Plakobranchidae</taxon>
        <taxon>Elysia</taxon>
    </lineage>
</organism>
<dbReference type="EMBL" id="JAWDGP010001519">
    <property type="protein sequence ID" value="KAK3790718.1"/>
    <property type="molecule type" value="Genomic_DNA"/>
</dbReference>
<dbReference type="PANTHER" id="PTHR24043">
    <property type="entry name" value="SCAVENGER RECEPTOR CLASS F"/>
    <property type="match status" value="1"/>
</dbReference>
<name>A0AAE1AN28_9GAST</name>